<sequence>MGERRSILYPGDITWNTSLGPSVCLKPVPLQSLSELERVRLQEVAFRRLIRCHDLGCHITIPKYGHKHKTSLRKKLDSLSKEKNKDKETSPQTFGIPLSHVITNDVQRLRHDHLQEEHSNPTELMLSFLHLSSSFKRTNKELSSSNSSLSSTPESHNESPLPSTPDTASRTSRRGGVSVDCITDLDDNQSRLLEALQLSLPDEAAGNRKKIHDKKFSLNPIYRQVPRIVDLCCQHLEKNGLQTVGIFRIGSSKKRVRQVTFSPLISCLNIRQKNK</sequence>
<feature type="compositionally biased region" description="Low complexity" evidence="2">
    <location>
        <begin position="140"/>
        <end position="154"/>
    </location>
</feature>
<dbReference type="PANTHER" id="PTHR12635:SF14">
    <property type="entry name" value="RHO GTPASE-ACTIVATING PROTEIN 6"/>
    <property type="match status" value="1"/>
</dbReference>
<dbReference type="GeneTree" id="ENSGT00940000153904"/>
<dbReference type="InterPro" id="IPR000198">
    <property type="entry name" value="RhoGAP_dom"/>
</dbReference>
<dbReference type="Proteomes" id="UP000265000">
    <property type="component" value="Unplaced"/>
</dbReference>
<proteinExistence type="predicted"/>
<dbReference type="SUPFAM" id="SSF48350">
    <property type="entry name" value="GTPase activation domain, GAP"/>
    <property type="match status" value="1"/>
</dbReference>
<dbReference type="AlphaFoldDB" id="A0A3Q2TRP4"/>
<evidence type="ECO:0000259" key="3">
    <source>
        <dbReference type="PROSITE" id="PS50238"/>
    </source>
</evidence>
<dbReference type="GO" id="GO:0005096">
    <property type="term" value="F:GTPase activator activity"/>
    <property type="evidence" value="ECO:0007669"/>
    <property type="project" value="UniProtKB-KW"/>
</dbReference>
<dbReference type="Pfam" id="PF00620">
    <property type="entry name" value="RhoGAP"/>
    <property type="match status" value="1"/>
</dbReference>
<feature type="domain" description="Rho-GAP" evidence="3">
    <location>
        <begin position="216"/>
        <end position="275"/>
    </location>
</feature>
<dbReference type="STRING" id="8078.ENSFHEP00000019445"/>
<evidence type="ECO:0000313" key="5">
    <source>
        <dbReference type="Proteomes" id="UP000265000"/>
    </source>
</evidence>
<reference evidence="4" key="1">
    <citation type="submission" date="2025-08" db="UniProtKB">
        <authorList>
            <consortium name="Ensembl"/>
        </authorList>
    </citation>
    <scope>IDENTIFICATION</scope>
</reference>
<keyword evidence="1" id="KW-0343">GTPase activation</keyword>
<evidence type="ECO:0000313" key="4">
    <source>
        <dbReference type="Ensembl" id="ENSFHEP00000019445.1"/>
    </source>
</evidence>
<name>A0A3Q2TRP4_FUNHE</name>
<feature type="compositionally biased region" description="Basic and acidic residues" evidence="2">
    <location>
        <begin position="78"/>
        <end position="89"/>
    </location>
</feature>
<dbReference type="PANTHER" id="PTHR12635">
    <property type="entry name" value="RHO-GTPASE-ACTIVATING PROTEIN 6 FAMILY MEMBER"/>
    <property type="match status" value="1"/>
</dbReference>
<accession>A0A3Q2TRP4</accession>
<feature type="region of interest" description="Disordered" evidence="2">
    <location>
        <begin position="140"/>
        <end position="175"/>
    </location>
</feature>
<dbReference type="GO" id="GO:0007165">
    <property type="term" value="P:signal transduction"/>
    <property type="evidence" value="ECO:0007669"/>
    <property type="project" value="InterPro"/>
</dbReference>
<dbReference type="InterPro" id="IPR037863">
    <property type="entry name" value="RHOGAP6/36"/>
</dbReference>
<dbReference type="PROSITE" id="PS50238">
    <property type="entry name" value="RHOGAP"/>
    <property type="match status" value="1"/>
</dbReference>
<dbReference type="Ensembl" id="ENSFHET00000028682.1">
    <property type="protein sequence ID" value="ENSFHEP00000019445.1"/>
    <property type="gene ID" value="ENSFHEG00000021349.1"/>
</dbReference>
<feature type="compositionally biased region" description="Polar residues" evidence="2">
    <location>
        <begin position="160"/>
        <end position="170"/>
    </location>
</feature>
<protein>
    <recommendedName>
        <fullName evidence="3">Rho-GAP domain-containing protein</fullName>
    </recommendedName>
</protein>
<evidence type="ECO:0000256" key="2">
    <source>
        <dbReference type="SAM" id="MobiDB-lite"/>
    </source>
</evidence>
<dbReference type="InterPro" id="IPR008936">
    <property type="entry name" value="Rho_GTPase_activation_prot"/>
</dbReference>
<reference evidence="4" key="2">
    <citation type="submission" date="2025-09" db="UniProtKB">
        <authorList>
            <consortium name="Ensembl"/>
        </authorList>
    </citation>
    <scope>IDENTIFICATION</scope>
</reference>
<keyword evidence="5" id="KW-1185">Reference proteome</keyword>
<feature type="region of interest" description="Disordered" evidence="2">
    <location>
        <begin position="78"/>
        <end position="97"/>
    </location>
</feature>
<organism evidence="4 5">
    <name type="scientific">Fundulus heteroclitus</name>
    <name type="common">Killifish</name>
    <name type="synonym">Mummichog</name>
    <dbReference type="NCBI Taxonomy" id="8078"/>
    <lineage>
        <taxon>Eukaryota</taxon>
        <taxon>Metazoa</taxon>
        <taxon>Chordata</taxon>
        <taxon>Craniata</taxon>
        <taxon>Vertebrata</taxon>
        <taxon>Euteleostomi</taxon>
        <taxon>Actinopterygii</taxon>
        <taxon>Neopterygii</taxon>
        <taxon>Teleostei</taxon>
        <taxon>Neoteleostei</taxon>
        <taxon>Acanthomorphata</taxon>
        <taxon>Ovalentaria</taxon>
        <taxon>Atherinomorphae</taxon>
        <taxon>Cyprinodontiformes</taxon>
        <taxon>Fundulidae</taxon>
        <taxon>Fundulus</taxon>
    </lineage>
</organism>
<evidence type="ECO:0000256" key="1">
    <source>
        <dbReference type="ARBA" id="ARBA00022468"/>
    </source>
</evidence>
<dbReference type="Gene3D" id="1.10.555.10">
    <property type="entry name" value="Rho GTPase activation protein"/>
    <property type="match status" value="1"/>
</dbReference>